<organism evidence="1 2">
    <name type="scientific">Romeriopsis navalis LEGE 11480</name>
    <dbReference type="NCBI Taxonomy" id="2777977"/>
    <lineage>
        <taxon>Bacteria</taxon>
        <taxon>Bacillati</taxon>
        <taxon>Cyanobacteriota</taxon>
        <taxon>Cyanophyceae</taxon>
        <taxon>Leptolyngbyales</taxon>
        <taxon>Leptolyngbyaceae</taxon>
        <taxon>Romeriopsis</taxon>
        <taxon>Romeriopsis navalis</taxon>
    </lineage>
</organism>
<comment type="caution">
    <text evidence="1">The sequence shown here is derived from an EMBL/GenBank/DDBJ whole genome shotgun (WGS) entry which is preliminary data.</text>
</comment>
<proteinExistence type="predicted"/>
<dbReference type="PANTHER" id="PTHR43737">
    <property type="entry name" value="BLL7424 PROTEIN"/>
    <property type="match status" value="1"/>
</dbReference>
<keyword evidence="2" id="KW-1185">Reference proteome</keyword>
<dbReference type="EMBL" id="JADEXQ010000050">
    <property type="protein sequence ID" value="MBE9031011.1"/>
    <property type="molecule type" value="Genomic_DNA"/>
</dbReference>
<dbReference type="PANTHER" id="PTHR43737:SF1">
    <property type="entry name" value="DUF1501 DOMAIN-CONTAINING PROTEIN"/>
    <property type="match status" value="1"/>
</dbReference>
<protein>
    <submittedName>
        <fullName evidence="1">DUF1501 domain-containing protein</fullName>
    </submittedName>
</protein>
<gene>
    <name evidence="1" type="ORF">IQ266_14850</name>
</gene>
<dbReference type="AlphaFoldDB" id="A0A928VM01"/>
<sequence>MQRRQFLQGLALGSAGLMLPVLQRSWISRSEAATDRAMVVVMLRGAVDGLSVLVPYGDDVYEESRPTIAIPAPGMPGGVTDLDGYFGLHPALAKLLPLWSAGKLAFVPASGSPDGTRSHFDAQDYLESGTPGVKNTRDGWLNRLLAEVRQQNPIQAVSISSTTPRILAGAQSIASVAPGKRATRKLALDRAFVAESFAELYAGRGKIGAIYQEGRQAREAIMAGLNQEMQKADNGATSVAGLAGDARRLGQLMQRDRRVQLGFMQVGGWDTHINQGAAKGQLANKLRLLSSGLVALSDALGSRFNQTVIVVMSEFGRTVKENGNRGTDHGRGNVMWVLGGGVKGKKIYGKWPGLDRSTLEAGRDVPVVTDFRDVLQPILTQHWGLSDVQLARVLPDYGSKNSISGLLK</sequence>
<dbReference type="InterPro" id="IPR006311">
    <property type="entry name" value="TAT_signal"/>
</dbReference>
<accession>A0A928VM01</accession>
<dbReference type="Proteomes" id="UP000625316">
    <property type="component" value="Unassembled WGS sequence"/>
</dbReference>
<reference evidence="1" key="1">
    <citation type="submission" date="2020-10" db="EMBL/GenBank/DDBJ databases">
        <authorList>
            <person name="Castelo-Branco R."/>
            <person name="Eusebio N."/>
            <person name="Adriana R."/>
            <person name="Vieira A."/>
            <person name="Brugerolle De Fraissinette N."/>
            <person name="Rezende De Castro R."/>
            <person name="Schneider M.P."/>
            <person name="Vasconcelos V."/>
            <person name="Leao P.N."/>
        </authorList>
    </citation>
    <scope>NUCLEOTIDE SEQUENCE</scope>
    <source>
        <strain evidence="1">LEGE 11480</strain>
    </source>
</reference>
<dbReference type="InterPro" id="IPR010869">
    <property type="entry name" value="DUF1501"/>
</dbReference>
<dbReference type="PROSITE" id="PS51318">
    <property type="entry name" value="TAT"/>
    <property type="match status" value="1"/>
</dbReference>
<dbReference type="Pfam" id="PF07394">
    <property type="entry name" value="DUF1501"/>
    <property type="match status" value="1"/>
</dbReference>
<evidence type="ECO:0000313" key="1">
    <source>
        <dbReference type="EMBL" id="MBE9031011.1"/>
    </source>
</evidence>
<evidence type="ECO:0000313" key="2">
    <source>
        <dbReference type="Proteomes" id="UP000625316"/>
    </source>
</evidence>
<dbReference type="RefSeq" id="WP_264325842.1">
    <property type="nucleotide sequence ID" value="NZ_JADEXQ010000050.1"/>
</dbReference>
<name>A0A928VM01_9CYAN</name>